<protein>
    <recommendedName>
        <fullName evidence="1">DNA-directed DNA polymerase family A palm domain-containing protein</fullName>
    </recommendedName>
</protein>
<reference evidence="2" key="1">
    <citation type="submission" date="2021-02" db="EMBL/GenBank/DDBJ databases">
        <authorList>
            <person name="Nowell W R."/>
        </authorList>
    </citation>
    <scope>NUCLEOTIDE SEQUENCE</scope>
</reference>
<dbReference type="InterPro" id="IPR002298">
    <property type="entry name" value="DNA_polymerase_A"/>
</dbReference>
<feature type="domain" description="DNA-directed DNA polymerase family A palm" evidence="1">
    <location>
        <begin position="359"/>
        <end position="486"/>
    </location>
</feature>
<dbReference type="EMBL" id="CAJNOL010004637">
    <property type="protein sequence ID" value="CAF1591998.1"/>
    <property type="molecule type" value="Genomic_DNA"/>
</dbReference>
<gene>
    <name evidence="2" type="ORF">JXQ802_LOCUS47339</name>
</gene>
<sequence length="489" mass="55904">MINASVVCSLLTEKFSQSTGSRKISLQSPSAREEEVTNHLAELLNTIINCHEFTVESEISLDYISHDLTEDEIDQYAVSEDSELDPDFNDTDNEDSDGLLQKFSLDYMKKVITTKQVTSKEEVQHSADEFVSTVRNLLPKYNLDYVINTDQSGIQLEFYSTRTLSFKGERSTAINVRSKNATTHSFTVQPCVSLSGKLVGPLFLCLKEPAGYLSENVRGRLFKAPNIVVSCSKSGKLTTDLVKFWRGNVLLPSIASHHTLLISDCWPDQSNITGIYDNINKLYRLELPKHTTTQIQPLDLFYNNQHKYIARRMFDRVLLDGLDINLSESIGRMIIINPSLQHVPKRFIIQSLEKESTVRLRQMSIARTGNNKLRKNSFQLVSFDYSQLELRILVHLSNDNKLKTRLINDTGFFMSFAADLLKRPFAPEIRMNINEAEEFIENFYTTFPIMTQFIDDIILISITNDVSYLYLLSSLKQFVVIYLKNPIVI</sequence>
<keyword evidence="3" id="KW-1185">Reference proteome</keyword>
<dbReference type="AlphaFoldDB" id="A0A816A7D2"/>
<dbReference type="InterPro" id="IPR043502">
    <property type="entry name" value="DNA/RNA_pol_sf"/>
</dbReference>
<evidence type="ECO:0000313" key="2">
    <source>
        <dbReference type="EMBL" id="CAF1591998.1"/>
    </source>
</evidence>
<dbReference type="PANTHER" id="PTHR10133:SF62">
    <property type="entry name" value="DNA POLYMERASE THETA"/>
    <property type="match status" value="1"/>
</dbReference>
<dbReference type="Proteomes" id="UP000663870">
    <property type="component" value="Unassembled WGS sequence"/>
</dbReference>
<dbReference type="PANTHER" id="PTHR10133">
    <property type="entry name" value="DNA POLYMERASE I"/>
    <property type="match status" value="1"/>
</dbReference>
<dbReference type="SUPFAM" id="SSF56672">
    <property type="entry name" value="DNA/RNA polymerases"/>
    <property type="match status" value="1"/>
</dbReference>
<dbReference type="GO" id="GO:0003887">
    <property type="term" value="F:DNA-directed DNA polymerase activity"/>
    <property type="evidence" value="ECO:0007669"/>
    <property type="project" value="InterPro"/>
</dbReference>
<dbReference type="GO" id="GO:0006302">
    <property type="term" value="P:double-strand break repair"/>
    <property type="evidence" value="ECO:0007669"/>
    <property type="project" value="TreeGrafter"/>
</dbReference>
<organism evidence="2 3">
    <name type="scientific">Rotaria sordida</name>
    <dbReference type="NCBI Taxonomy" id="392033"/>
    <lineage>
        <taxon>Eukaryota</taxon>
        <taxon>Metazoa</taxon>
        <taxon>Spiralia</taxon>
        <taxon>Gnathifera</taxon>
        <taxon>Rotifera</taxon>
        <taxon>Eurotatoria</taxon>
        <taxon>Bdelloidea</taxon>
        <taxon>Philodinida</taxon>
        <taxon>Philodinidae</taxon>
        <taxon>Rotaria</taxon>
    </lineage>
</organism>
<dbReference type="InterPro" id="IPR001098">
    <property type="entry name" value="DNA-dir_DNA_pol_A_palm_dom"/>
</dbReference>
<dbReference type="Gene3D" id="3.30.70.370">
    <property type="match status" value="1"/>
</dbReference>
<dbReference type="SMART" id="SM00482">
    <property type="entry name" value="POLAc"/>
    <property type="match status" value="1"/>
</dbReference>
<evidence type="ECO:0000313" key="3">
    <source>
        <dbReference type="Proteomes" id="UP000663870"/>
    </source>
</evidence>
<proteinExistence type="predicted"/>
<dbReference type="Pfam" id="PF00476">
    <property type="entry name" value="DNA_pol_A"/>
    <property type="match status" value="1"/>
</dbReference>
<accession>A0A816A7D2</accession>
<evidence type="ECO:0000259" key="1">
    <source>
        <dbReference type="SMART" id="SM00482"/>
    </source>
</evidence>
<name>A0A816A7D2_9BILA</name>
<dbReference type="GO" id="GO:0003677">
    <property type="term" value="F:DNA binding"/>
    <property type="evidence" value="ECO:0007669"/>
    <property type="project" value="InterPro"/>
</dbReference>
<dbReference type="GO" id="GO:0006261">
    <property type="term" value="P:DNA-templated DNA replication"/>
    <property type="evidence" value="ECO:0007669"/>
    <property type="project" value="InterPro"/>
</dbReference>
<comment type="caution">
    <text evidence="2">The sequence shown here is derived from an EMBL/GenBank/DDBJ whole genome shotgun (WGS) entry which is preliminary data.</text>
</comment>